<dbReference type="Pfam" id="PF09069">
    <property type="entry name" value="EF-hand_3"/>
    <property type="match status" value="1"/>
</dbReference>
<evidence type="ECO:0000256" key="1">
    <source>
        <dbReference type="ARBA" id="ARBA00004278"/>
    </source>
</evidence>
<evidence type="ECO:0000256" key="2">
    <source>
        <dbReference type="ARBA" id="ARBA00004496"/>
    </source>
</evidence>
<comment type="subcellular location">
    <subcellularLocation>
        <location evidence="1">Cell membrane</location>
        <location evidence="1">Sarcolemma</location>
        <topology evidence="1">Peripheral membrane protein</topology>
        <orientation evidence="1">Cytoplasmic side</orientation>
    </subcellularLocation>
    <subcellularLocation>
        <location evidence="2">Cytoplasm</location>
    </subcellularLocation>
</comment>
<reference evidence="7" key="1">
    <citation type="submission" date="2020-06" db="EMBL/GenBank/DDBJ databases">
        <title>Draft genome of Bugula neritina, a colonial animal packing powerful symbionts and potential medicines.</title>
        <authorList>
            <person name="Rayko M."/>
        </authorList>
    </citation>
    <scope>NUCLEOTIDE SEQUENCE [LARGE SCALE GENOMIC DNA]</scope>
    <source>
        <strain evidence="7">Kwan_BN1</strain>
    </source>
</reference>
<proteinExistence type="predicted"/>
<gene>
    <name evidence="7" type="ORF">EB796_017915</name>
</gene>
<dbReference type="InterPro" id="IPR018159">
    <property type="entry name" value="Spectrin/alpha-actinin"/>
</dbReference>
<dbReference type="InterPro" id="IPR050774">
    <property type="entry name" value="KCMF1/Dystrophin"/>
</dbReference>
<dbReference type="EMBL" id="VXIV02002665">
    <property type="protein sequence ID" value="KAF6023778.1"/>
    <property type="molecule type" value="Genomic_DNA"/>
</dbReference>
<dbReference type="SUPFAM" id="SSF46966">
    <property type="entry name" value="Spectrin repeat"/>
    <property type="match status" value="2"/>
</dbReference>
<keyword evidence="3" id="KW-0963">Cytoplasm</keyword>
<dbReference type="SUPFAM" id="SSF51045">
    <property type="entry name" value="WW domain"/>
    <property type="match status" value="1"/>
</dbReference>
<evidence type="ECO:0000256" key="4">
    <source>
        <dbReference type="ARBA" id="ARBA00022837"/>
    </source>
</evidence>
<dbReference type="CDD" id="cd00201">
    <property type="entry name" value="WW"/>
    <property type="match status" value="1"/>
</dbReference>
<name>A0A7J7JEH5_BUGNE</name>
<dbReference type="InterPro" id="IPR001202">
    <property type="entry name" value="WW_dom"/>
</dbReference>
<dbReference type="PANTHER" id="PTHR12268:SF14">
    <property type="entry name" value="DYSTROPHIN-1"/>
    <property type="match status" value="1"/>
</dbReference>
<comment type="caution">
    <text evidence="7">The sequence shown here is derived from an EMBL/GenBank/DDBJ whole genome shotgun (WGS) entry which is preliminary data.</text>
</comment>
<dbReference type="InterPro" id="IPR036020">
    <property type="entry name" value="WW_dom_sf"/>
</dbReference>
<evidence type="ECO:0000313" key="8">
    <source>
        <dbReference type="Proteomes" id="UP000593567"/>
    </source>
</evidence>
<feature type="domain" description="WW" evidence="6">
    <location>
        <begin position="248"/>
        <end position="281"/>
    </location>
</feature>
<evidence type="ECO:0000256" key="3">
    <source>
        <dbReference type="ARBA" id="ARBA00022490"/>
    </source>
</evidence>
<dbReference type="InterPro" id="IPR015153">
    <property type="entry name" value="EF-hand_dom_typ1"/>
</dbReference>
<evidence type="ECO:0000313" key="7">
    <source>
        <dbReference type="EMBL" id="KAF6023778.1"/>
    </source>
</evidence>
<dbReference type="InterPro" id="IPR011992">
    <property type="entry name" value="EF-hand-dom_pair"/>
</dbReference>
<dbReference type="InterPro" id="IPR015154">
    <property type="entry name" value="EF-hand_dom_typ2"/>
</dbReference>
<organism evidence="7 8">
    <name type="scientific">Bugula neritina</name>
    <name type="common">Brown bryozoan</name>
    <name type="synonym">Sertularia neritina</name>
    <dbReference type="NCBI Taxonomy" id="10212"/>
    <lineage>
        <taxon>Eukaryota</taxon>
        <taxon>Metazoa</taxon>
        <taxon>Spiralia</taxon>
        <taxon>Lophotrochozoa</taxon>
        <taxon>Bryozoa</taxon>
        <taxon>Gymnolaemata</taxon>
        <taxon>Cheilostomatida</taxon>
        <taxon>Flustrina</taxon>
        <taxon>Buguloidea</taxon>
        <taxon>Bugulidae</taxon>
        <taxon>Bugula</taxon>
    </lineage>
</organism>
<dbReference type="PROSITE" id="PS50020">
    <property type="entry name" value="WW_DOMAIN_2"/>
    <property type="match status" value="1"/>
</dbReference>
<accession>A0A7J7JEH5</accession>
<dbReference type="Gene3D" id="6.10.140.70">
    <property type="match status" value="1"/>
</dbReference>
<dbReference type="Gene3D" id="2.20.70.10">
    <property type="match status" value="1"/>
</dbReference>
<keyword evidence="4" id="KW-0106">Calcium</keyword>
<dbReference type="Pfam" id="PF00397">
    <property type="entry name" value="WW"/>
    <property type="match status" value="1"/>
</dbReference>
<dbReference type="SMART" id="SM00150">
    <property type="entry name" value="SPEC"/>
    <property type="match status" value="1"/>
</dbReference>
<sequence length="480" mass="53899">MDQWSELISKCRQLLDFLMSRENELIAARPVAGSLPEVKQQQLSHEDWKNRLESKTSEFEHTITTGRFLLEKEGADRRLSSSSCDKSSESKAAIKNIRRHIRLLNQKWVELHNKSERWQNQLTSTDRVLNDVTNLVNIAVTQLDDTESSLQSWGSVGDCPIADLPRQLTMAKALKRKNDETGEVLNKLNSLLKNQEYSEGPVATETTRIVSQLLIRQVKAEKSLNRRLSELEGMNSSLVPEVGVLLSDSVSRPYERATTPSGIPYFINHENKTTQWDHPRMVTLLAQLSKFNTTKFSAYRTAQKLRKVQQFLGLSSVALKDVIQTCKEHGVVTEHGEDIIEVNIMIECLRELFEHQADESGASDMSVSLSIDLSLNWLLNVYDLGRQGQIRTLSFQVGLVVMCKGAVEDKFNYLLSCLADESSMIDEQKLSLLLTDCIQIPRQLGELNSFGGSNVKPSVDSCLQQAKGQALSVVASFSNG</sequence>
<dbReference type="Gene3D" id="1.10.238.10">
    <property type="entry name" value="EF-hand"/>
    <property type="match status" value="2"/>
</dbReference>
<dbReference type="GO" id="GO:0099536">
    <property type="term" value="P:synaptic signaling"/>
    <property type="evidence" value="ECO:0007669"/>
    <property type="project" value="TreeGrafter"/>
</dbReference>
<evidence type="ECO:0000259" key="6">
    <source>
        <dbReference type="PROSITE" id="PS50020"/>
    </source>
</evidence>
<dbReference type="GO" id="GO:0005737">
    <property type="term" value="C:cytoplasm"/>
    <property type="evidence" value="ECO:0007669"/>
    <property type="project" value="UniProtKB-SubCell"/>
</dbReference>
<dbReference type="SUPFAM" id="SSF47473">
    <property type="entry name" value="EF-hand"/>
    <property type="match status" value="2"/>
</dbReference>
<dbReference type="OrthoDB" id="10057795at2759"/>
<dbReference type="Proteomes" id="UP000593567">
    <property type="component" value="Unassembled WGS sequence"/>
</dbReference>
<dbReference type="SMART" id="SM00456">
    <property type="entry name" value="WW"/>
    <property type="match status" value="1"/>
</dbReference>
<dbReference type="GO" id="GO:0045202">
    <property type="term" value="C:synapse"/>
    <property type="evidence" value="ECO:0007669"/>
    <property type="project" value="GOC"/>
</dbReference>
<dbReference type="AlphaFoldDB" id="A0A7J7JEH5"/>
<dbReference type="PANTHER" id="PTHR12268">
    <property type="entry name" value="E3 UBIQUITIN-PROTEIN LIGASE KCMF1"/>
    <property type="match status" value="1"/>
</dbReference>
<keyword evidence="8" id="KW-1185">Reference proteome</keyword>
<dbReference type="Pfam" id="PF09068">
    <property type="entry name" value="EF-hand_2"/>
    <property type="match status" value="1"/>
</dbReference>
<evidence type="ECO:0000256" key="5">
    <source>
        <dbReference type="ARBA" id="ARBA00023212"/>
    </source>
</evidence>
<dbReference type="Gene3D" id="1.20.58.60">
    <property type="match status" value="1"/>
</dbReference>
<dbReference type="GO" id="GO:0005886">
    <property type="term" value="C:plasma membrane"/>
    <property type="evidence" value="ECO:0007669"/>
    <property type="project" value="TreeGrafter"/>
</dbReference>
<keyword evidence="5" id="KW-0206">Cytoskeleton</keyword>
<protein>
    <recommendedName>
        <fullName evidence="6">WW domain-containing protein</fullName>
    </recommendedName>
</protein>